<dbReference type="Proteomes" id="UP000015106">
    <property type="component" value="Chromosome 3"/>
</dbReference>
<reference evidence="2" key="3">
    <citation type="submission" date="2022-06" db="UniProtKB">
        <authorList>
            <consortium name="EnsemblPlants"/>
        </authorList>
    </citation>
    <scope>IDENTIFICATION</scope>
</reference>
<evidence type="ECO:0000256" key="1">
    <source>
        <dbReference type="SAM" id="MobiDB-lite"/>
    </source>
</evidence>
<sequence length="130" mass="13822">FSSPCSFPPAAAASPLGSAQPTSAVHHAEADPRDQGLPADGAAEGRAVGADQEDQGRRQVQGPLLQVPLHPLRPRHRQGQQAQAVPPPRFERPGGLRIIKPDHAFTLVAGMLDLAASVSSKRVYHEYVLD</sequence>
<name>A0A8R7U1A3_TRIUA</name>
<feature type="compositionally biased region" description="Low complexity" evidence="1">
    <location>
        <begin position="1"/>
        <end position="21"/>
    </location>
</feature>
<dbReference type="Gramene" id="TuG1812G0300005505.01.T01">
    <property type="protein sequence ID" value="TuG1812G0300005505.01.T01"/>
    <property type="gene ID" value="TuG1812G0300005505.01"/>
</dbReference>
<dbReference type="AlphaFoldDB" id="A0A8R7U1A3"/>
<accession>A0A8R7U1A3</accession>
<protein>
    <submittedName>
        <fullName evidence="2">Uncharacterized protein</fullName>
    </submittedName>
</protein>
<keyword evidence="3" id="KW-1185">Reference proteome</keyword>
<evidence type="ECO:0000313" key="3">
    <source>
        <dbReference type="Proteomes" id="UP000015106"/>
    </source>
</evidence>
<dbReference type="EnsemblPlants" id="TuG1812G0300005505.01.T01">
    <property type="protein sequence ID" value="TuG1812G0300005505.01.T01"/>
    <property type="gene ID" value="TuG1812G0300005505.01"/>
</dbReference>
<proteinExistence type="predicted"/>
<reference evidence="2" key="2">
    <citation type="submission" date="2018-03" db="EMBL/GenBank/DDBJ databases">
        <title>The Triticum urartu genome reveals the dynamic nature of wheat genome evolution.</title>
        <authorList>
            <person name="Ling H."/>
            <person name="Ma B."/>
            <person name="Shi X."/>
            <person name="Liu H."/>
            <person name="Dong L."/>
            <person name="Sun H."/>
            <person name="Cao Y."/>
            <person name="Gao Q."/>
            <person name="Zheng S."/>
            <person name="Li Y."/>
            <person name="Yu Y."/>
            <person name="Du H."/>
            <person name="Qi M."/>
            <person name="Li Y."/>
            <person name="Yu H."/>
            <person name="Cui Y."/>
            <person name="Wang N."/>
            <person name="Chen C."/>
            <person name="Wu H."/>
            <person name="Zhao Y."/>
            <person name="Zhang J."/>
            <person name="Li Y."/>
            <person name="Zhou W."/>
            <person name="Zhang B."/>
            <person name="Hu W."/>
            <person name="Eijk M."/>
            <person name="Tang J."/>
            <person name="Witsenboer H."/>
            <person name="Zhao S."/>
            <person name="Li Z."/>
            <person name="Zhang A."/>
            <person name="Wang D."/>
            <person name="Liang C."/>
        </authorList>
    </citation>
    <scope>NUCLEOTIDE SEQUENCE [LARGE SCALE GENOMIC DNA]</scope>
    <source>
        <strain evidence="2">cv. G1812</strain>
    </source>
</reference>
<feature type="region of interest" description="Disordered" evidence="1">
    <location>
        <begin position="1"/>
        <end position="96"/>
    </location>
</feature>
<evidence type="ECO:0000313" key="2">
    <source>
        <dbReference type="EnsemblPlants" id="TuG1812G0300005505.01.T01"/>
    </source>
</evidence>
<organism evidence="2 3">
    <name type="scientific">Triticum urartu</name>
    <name type="common">Red wild einkorn</name>
    <name type="synonym">Crithodium urartu</name>
    <dbReference type="NCBI Taxonomy" id="4572"/>
    <lineage>
        <taxon>Eukaryota</taxon>
        <taxon>Viridiplantae</taxon>
        <taxon>Streptophyta</taxon>
        <taxon>Embryophyta</taxon>
        <taxon>Tracheophyta</taxon>
        <taxon>Spermatophyta</taxon>
        <taxon>Magnoliopsida</taxon>
        <taxon>Liliopsida</taxon>
        <taxon>Poales</taxon>
        <taxon>Poaceae</taxon>
        <taxon>BOP clade</taxon>
        <taxon>Pooideae</taxon>
        <taxon>Triticodae</taxon>
        <taxon>Triticeae</taxon>
        <taxon>Triticinae</taxon>
        <taxon>Triticum</taxon>
    </lineage>
</organism>
<reference evidence="3" key="1">
    <citation type="journal article" date="2013" name="Nature">
        <title>Draft genome of the wheat A-genome progenitor Triticum urartu.</title>
        <authorList>
            <person name="Ling H.Q."/>
            <person name="Zhao S."/>
            <person name="Liu D."/>
            <person name="Wang J."/>
            <person name="Sun H."/>
            <person name="Zhang C."/>
            <person name="Fan H."/>
            <person name="Li D."/>
            <person name="Dong L."/>
            <person name="Tao Y."/>
            <person name="Gao C."/>
            <person name="Wu H."/>
            <person name="Li Y."/>
            <person name="Cui Y."/>
            <person name="Guo X."/>
            <person name="Zheng S."/>
            <person name="Wang B."/>
            <person name="Yu K."/>
            <person name="Liang Q."/>
            <person name="Yang W."/>
            <person name="Lou X."/>
            <person name="Chen J."/>
            <person name="Feng M."/>
            <person name="Jian J."/>
            <person name="Zhang X."/>
            <person name="Luo G."/>
            <person name="Jiang Y."/>
            <person name="Liu J."/>
            <person name="Wang Z."/>
            <person name="Sha Y."/>
            <person name="Zhang B."/>
            <person name="Wu H."/>
            <person name="Tang D."/>
            <person name="Shen Q."/>
            <person name="Xue P."/>
            <person name="Zou S."/>
            <person name="Wang X."/>
            <person name="Liu X."/>
            <person name="Wang F."/>
            <person name="Yang Y."/>
            <person name="An X."/>
            <person name="Dong Z."/>
            <person name="Zhang K."/>
            <person name="Zhang X."/>
            <person name="Luo M.C."/>
            <person name="Dvorak J."/>
            <person name="Tong Y."/>
            <person name="Wang J."/>
            <person name="Yang H."/>
            <person name="Li Z."/>
            <person name="Wang D."/>
            <person name="Zhang A."/>
            <person name="Wang J."/>
        </authorList>
    </citation>
    <scope>NUCLEOTIDE SEQUENCE</scope>
    <source>
        <strain evidence="3">cv. G1812</strain>
    </source>
</reference>